<proteinExistence type="predicted"/>
<dbReference type="RefSeq" id="WP_230218167.1">
    <property type="nucleotide sequence ID" value="NZ_JAJKFT010000004.1"/>
</dbReference>
<sequence>MSSTYSPPPSMSQESAIGLVRQRCQLRRCAACVTRRVCTLSLERTGEEACEVACAGDFCAAATESELVQL</sequence>
<evidence type="ECO:0000313" key="2">
    <source>
        <dbReference type="Proteomes" id="UP001139103"/>
    </source>
</evidence>
<reference evidence="1" key="1">
    <citation type="submission" date="2021-11" db="EMBL/GenBank/DDBJ databases">
        <title>Genome sequence.</title>
        <authorList>
            <person name="Sun Q."/>
        </authorList>
    </citation>
    <scope>NUCLEOTIDE SEQUENCE</scope>
    <source>
        <strain evidence="1">JC732</strain>
    </source>
</reference>
<dbReference type="Proteomes" id="UP001139103">
    <property type="component" value="Unassembled WGS sequence"/>
</dbReference>
<dbReference type="EMBL" id="JAJKFT010000004">
    <property type="protein sequence ID" value="MCC9628715.1"/>
    <property type="molecule type" value="Genomic_DNA"/>
</dbReference>
<evidence type="ECO:0000313" key="1">
    <source>
        <dbReference type="EMBL" id="MCC9628715.1"/>
    </source>
</evidence>
<protein>
    <submittedName>
        <fullName evidence="1">Uncharacterized protein</fullName>
    </submittedName>
</protein>
<dbReference type="AlphaFoldDB" id="A0A9X1MM00"/>
<organism evidence="1 2">
    <name type="scientific">Blastopirellula sediminis</name>
    <dbReference type="NCBI Taxonomy" id="2894196"/>
    <lineage>
        <taxon>Bacteria</taxon>
        <taxon>Pseudomonadati</taxon>
        <taxon>Planctomycetota</taxon>
        <taxon>Planctomycetia</taxon>
        <taxon>Pirellulales</taxon>
        <taxon>Pirellulaceae</taxon>
        <taxon>Blastopirellula</taxon>
    </lineage>
</organism>
<accession>A0A9X1MM00</accession>
<keyword evidence="2" id="KW-1185">Reference proteome</keyword>
<gene>
    <name evidence="1" type="ORF">LOC68_09920</name>
</gene>
<name>A0A9X1MM00_9BACT</name>
<comment type="caution">
    <text evidence="1">The sequence shown here is derived from an EMBL/GenBank/DDBJ whole genome shotgun (WGS) entry which is preliminary data.</text>
</comment>